<feature type="transmembrane region" description="Helical" evidence="8">
    <location>
        <begin position="213"/>
        <end position="231"/>
    </location>
</feature>
<sequence>MAENANTGAKVWKFDWRSIAKYSLIGFIALFLGFIHYKYVSNLFENDRNFSYLSDLEREMSLRTEMGFYYSYYKTIVEEIPYIAGISKIMYDKLVEYPKEVNAFNRFNIFPEVIIGTIYRYFEPALNSSHRECHMVERDSGMEPVESCVGLGVPIIFYLEVVWWMAGLTVFVLFLHAATLSGNLLGGLLAIVQYFANHTECTRVQWAPNERENFALPILLLQGWLLTIQLRDKPRKHGIRLQVAIFLCNCLCLLFWQFSQFIFFAQLCIYFLMEQFYIIDTKVLSIFLHAHFCGLHIGLLQGNDMLKSSLYTSSFVVLFLYSVFFSSMRIKIKNTKDMILEFFLIIFRFICIGISTVYLKIFISKFLGVEEDSHIWDMLFSKFSSKYKNFHTLIYTCTDVFDFLPFSSIEKMFNTFLIPFIIVNIFNILKKTYDDAIILRDNEIYKKEKKEDLNKDKKETDDSYNAESKTEVLNVLMFIKFDPALFYNLSLMMIYFVFAIFVMRLKLLLATQMCLLSSLIATKKLYRFPKRIMDRLPVIWFMLLLPLGRQLVDNVTRETAHIGEFSDYPQEEMLKWISSDAGTGAFAGSMPILATVMLATRKPIVAHPHYENLGARKRAYSVYKVYGRFSSEELYEELRNLRASYLIVESKYCYGRSNKGCSFADIWDIEEPALARLPQLCNLLLTENVDHFYPVFRNQQYAVFLVHDYSVRYMPRTFST</sequence>
<evidence type="ECO:0000256" key="5">
    <source>
        <dbReference type="ARBA" id="ARBA00022692"/>
    </source>
</evidence>
<feature type="transmembrane region" description="Helical" evidence="8">
    <location>
        <begin position="284"/>
        <end position="302"/>
    </location>
</feature>
<dbReference type="STRING" id="66420.A0A194Q1M7"/>
<feature type="transmembrane region" description="Helical" evidence="8">
    <location>
        <begin position="412"/>
        <end position="429"/>
    </location>
</feature>
<dbReference type="GO" id="GO:0000030">
    <property type="term" value="F:mannosyltransferase activity"/>
    <property type="evidence" value="ECO:0007669"/>
    <property type="project" value="TreeGrafter"/>
</dbReference>
<dbReference type="InterPro" id="IPR018732">
    <property type="entry name" value="Dpy-19/Dpy-19-like"/>
</dbReference>
<dbReference type="Proteomes" id="UP000053268">
    <property type="component" value="Unassembled WGS sequence"/>
</dbReference>
<keyword evidence="7 8" id="KW-0472">Membrane</keyword>
<evidence type="ECO:0000256" key="2">
    <source>
        <dbReference type="ARBA" id="ARBA00008744"/>
    </source>
</evidence>
<reference evidence="9 10" key="1">
    <citation type="journal article" date="2015" name="Nat. Commun.">
        <title>Outbred genome sequencing and CRISPR/Cas9 gene editing in butterflies.</title>
        <authorList>
            <person name="Li X."/>
            <person name="Fan D."/>
            <person name="Zhang W."/>
            <person name="Liu G."/>
            <person name="Zhang L."/>
            <person name="Zhao L."/>
            <person name="Fang X."/>
            <person name="Chen L."/>
            <person name="Dong Y."/>
            <person name="Chen Y."/>
            <person name="Ding Y."/>
            <person name="Zhao R."/>
            <person name="Feng M."/>
            <person name="Zhu Y."/>
            <person name="Feng Y."/>
            <person name="Jiang X."/>
            <person name="Zhu D."/>
            <person name="Xiang H."/>
            <person name="Feng X."/>
            <person name="Li S."/>
            <person name="Wang J."/>
            <person name="Zhang G."/>
            <person name="Kronforst M.R."/>
            <person name="Wang W."/>
        </authorList>
    </citation>
    <scope>NUCLEOTIDE SEQUENCE [LARGE SCALE GENOMIC DNA]</scope>
    <source>
        <strain evidence="9">Ya'a_city_454_Px</strain>
        <tissue evidence="9">Whole body</tissue>
    </source>
</reference>
<feature type="transmembrane region" description="Helical" evidence="8">
    <location>
        <begin position="20"/>
        <end position="40"/>
    </location>
</feature>
<evidence type="ECO:0000256" key="1">
    <source>
        <dbReference type="ARBA" id="ARBA00004141"/>
    </source>
</evidence>
<proteinExistence type="inferred from homology"/>
<name>A0A194Q1M7_PAPXU</name>
<protein>
    <submittedName>
        <fullName evidence="9">Protein dpy-19-like 1</fullName>
    </submittedName>
</protein>
<evidence type="ECO:0000313" key="10">
    <source>
        <dbReference type="Proteomes" id="UP000053268"/>
    </source>
</evidence>
<keyword evidence="5 8" id="KW-0812">Transmembrane</keyword>
<feature type="transmembrane region" description="Helical" evidence="8">
    <location>
        <begin position="485"/>
        <end position="503"/>
    </location>
</feature>
<keyword evidence="4" id="KW-0808">Transferase</keyword>
<dbReference type="PANTHER" id="PTHR31488:SF1">
    <property type="entry name" value="C-MANNOSYLTRANSFERASE DPY19L1"/>
    <property type="match status" value="1"/>
</dbReference>
<evidence type="ECO:0000256" key="3">
    <source>
        <dbReference type="ARBA" id="ARBA00022676"/>
    </source>
</evidence>
<accession>A0A194Q1M7</accession>
<dbReference type="Pfam" id="PF10034">
    <property type="entry name" value="Dpy19"/>
    <property type="match status" value="1"/>
</dbReference>
<evidence type="ECO:0000256" key="4">
    <source>
        <dbReference type="ARBA" id="ARBA00022679"/>
    </source>
</evidence>
<dbReference type="AlphaFoldDB" id="A0A194Q1M7"/>
<dbReference type="EMBL" id="KQ459580">
    <property type="protein sequence ID" value="KPI99228.1"/>
    <property type="molecule type" value="Genomic_DNA"/>
</dbReference>
<feature type="transmembrane region" description="Helical" evidence="8">
    <location>
        <begin position="243"/>
        <end position="272"/>
    </location>
</feature>
<evidence type="ECO:0000313" key="9">
    <source>
        <dbReference type="EMBL" id="KPI99228.1"/>
    </source>
</evidence>
<feature type="transmembrane region" description="Helical" evidence="8">
    <location>
        <begin position="172"/>
        <end position="192"/>
    </location>
</feature>
<organism evidence="9 10">
    <name type="scientific">Papilio xuthus</name>
    <name type="common">Asian swallowtail butterfly</name>
    <dbReference type="NCBI Taxonomy" id="66420"/>
    <lineage>
        <taxon>Eukaryota</taxon>
        <taxon>Metazoa</taxon>
        <taxon>Ecdysozoa</taxon>
        <taxon>Arthropoda</taxon>
        <taxon>Hexapoda</taxon>
        <taxon>Insecta</taxon>
        <taxon>Pterygota</taxon>
        <taxon>Neoptera</taxon>
        <taxon>Endopterygota</taxon>
        <taxon>Lepidoptera</taxon>
        <taxon>Glossata</taxon>
        <taxon>Ditrysia</taxon>
        <taxon>Papilionoidea</taxon>
        <taxon>Papilionidae</taxon>
        <taxon>Papilioninae</taxon>
        <taxon>Papilio</taxon>
    </lineage>
</organism>
<feature type="transmembrane region" description="Helical" evidence="8">
    <location>
        <begin position="148"/>
        <end position="166"/>
    </location>
</feature>
<gene>
    <name evidence="9" type="ORF">RR46_05412</name>
</gene>
<evidence type="ECO:0000256" key="6">
    <source>
        <dbReference type="ARBA" id="ARBA00022989"/>
    </source>
</evidence>
<keyword evidence="6 8" id="KW-1133">Transmembrane helix</keyword>
<evidence type="ECO:0000256" key="8">
    <source>
        <dbReference type="SAM" id="Phobius"/>
    </source>
</evidence>
<dbReference type="GO" id="GO:0005637">
    <property type="term" value="C:nuclear inner membrane"/>
    <property type="evidence" value="ECO:0007669"/>
    <property type="project" value="TreeGrafter"/>
</dbReference>
<feature type="transmembrane region" description="Helical" evidence="8">
    <location>
        <begin position="339"/>
        <end position="363"/>
    </location>
</feature>
<keyword evidence="10" id="KW-1185">Reference proteome</keyword>
<evidence type="ECO:0000256" key="7">
    <source>
        <dbReference type="ARBA" id="ARBA00023136"/>
    </source>
</evidence>
<comment type="similarity">
    <text evidence="2">Belongs to the dpy-19 family.</text>
</comment>
<dbReference type="PANTHER" id="PTHR31488">
    <property type="entry name" value="DPY-19-LIKE 1, LIKE (H. SAPIENS)"/>
    <property type="match status" value="1"/>
</dbReference>
<keyword evidence="3" id="KW-0328">Glycosyltransferase</keyword>
<feature type="transmembrane region" description="Helical" evidence="8">
    <location>
        <begin position="308"/>
        <end position="327"/>
    </location>
</feature>
<comment type="subcellular location">
    <subcellularLocation>
        <location evidence="1">Membrane</location>
        <topology evidence="1">Multi-pass membrane protein</topology>
    </subcellularLocation>
</comment>